<dbReference type="STRING" id="1194090.SAMN05443144_1279"/>
<sequence>MKYKITRSYFLTVLVLIIGITGCSQEKQHKTNTDYVILAQSEPVNVTMYKNPNCKCCSKWATYMKENGFSVTEQPTDTLASVKKQKGVPDKLSSCHTAVVDGYIVEGHVPVEAISKLLKERPGAKGIAVPGMPAESPGMAEDPSPVDVYFFNGPEQVAYFDRF</sequence>
<reference evidence="1 2" key="1">
    <citation type="submission" date="2016-11" db="EMBL/GenBank/DDBJ databases">
        <authorList>
            <person name="Jaros S."/>
            <person name="Januszkiewicz K."/>
            <person name="Wedrychowicz H."/>
        </authorList>
    </citation>
    <scope>NUCLEOTIDE SEQUENCE [LARGE SCALE GENOMIC DNA]</scope>
    <source>
        <strain evidence="1 2">DSM 21986</strain>
    </source>
</reference>
<gene>
    <name evidence="1" type="ORF">SAMN05443144_1279</name>
</gene>
<organism evidence="1 2">
    <name type="scientific">Fodinibius roseus</name>
    <dbReference type="NCBI Taxonomy" id="1194090"/>
    <lineage>
        <taxon>Bacteria</taxon>
        <taxon>Pseudomonadati</taxon>
        <taxon>Balneolota</taxon>
        <taxon>Balneolia</taxon>
        <taxon>Balneolales</taxon>
        <taxon>Balneolaceae</taxon>
        <taxon>Fodinibius</taxon>
    </lineage>
</organism>
<dbReference type="OrthoDB" id="14727at2"/>
<dbReference type="InterPro" id="IPR036249">
    <property type="entry name" value="Thioredoxin-like_sf"/>
</dbReference>
<dbReference type="InterPro" id="IPR007332">
    <property type="entry name" value="DUF411"/>
</dbReference>
<dbReference type="Proteomes" id="UP000184041">
    <property type="component" value="Unassembled WGS sequence"/>
</dbReference>
<name>A0A1M5JH36_9BACT</name>
<protein>
    <submittedName>
        <fullName evidence="1">Uncharacterized conserved protein</fullName>
    </submittedName>
</protein>
<dbReference type="SUPFAM" id="SSF52833">
    <property type="entry name" value="Thioredoxin-like"/>
    <property type="match status" value="1"/>
</dbReference>
<accession>A0A1M5JH36</accession>
<dbReference type="RefSeq" id="WP_073067820.1">
    <property type="nucleotide sequence ID" value="NZ_FQUS01000027.1"/>
</dbReference>
<dbReference type="PROSITE" id="PS51257">
    <property type="entry name" value="PROKAR_LIPOPROTEIN"/>
    <property type="match status" value="1"/>
</dbReference>
<evidence type="ECO:0000313" key="1">
    <source>
        <dbReference type="EMBL" id="SHG39828.1"/>
    </source>
</evidence>
<dbReference type="AlphaFoldDB" id="A0A1M5JH36"/>
<dbReference type="Pfam" id="PF04214">
    <property type="entry name" value="DUF411"/>
    <property type="match status" value="1"/>
</dbReference>
<proteinExistence type="predicted"/>
<keyword evidence="2" id="KW-1185">Reference proteome</keyword>
<dbReference type="EMBL" id="FQUS01000027">
    <property type="protein sequence ID" value="SHG39828.1"/>
    <property type="molecule type" value="Genomic_DNA"/>
</dbReference>
<evidence type="ECO:0000313" key="2">
    <source>
        <dbReference type="Proteomes" id="UP000184041"/>
    </source>
</evidence>